<sequence length="77" mass="7962">MSPGNKSAVTEGLVVYPEWAAPSYLSSAKVAIDRSADCASVSPPVQPPSPLPPFSSLHPPSPRPKASLISRALAPAR</sequence>
<proteinExistence type="predicted"/>
<evidence type="ECO:0000313" key="2">
    <source>
        <dbReference type="EMBL" id="KAK5849211.1"/>
    </source>
</evidence>
<reference evidence="2 3" key="1">
    <citation type="journal article" date="2023" name="Genes (Basel)">
        <title>Chromosome-Level Genome Assembly and Circadian Gene Repertoire of the Patagonia Blennie Eleginops maclovinus-The Closest Ancestral Proxy of Antarctic Cryonotothenioids.</title>
        <authorList>
            <person name="Cheng C.C."/>
            <person name="Rivera-Colon A.G."/>
            <person name="Minhas B.F."/>
            <person name="Wilson L."/>
            <person name="Rayamajhi N."/>
            <person name="Vargas-Chacoff L."/>
            <person name="Catchen J.M."/>
        </authorList>
    </citation>
    <scope>NUCLEOTIDE SEQUENCE [LARGE SCALE GENOMIC DNA]</scope>
    <source>
        <strain evidence="2">JMC-PN-2008</strain>
    </source>
</reference>
<feature type="region of interest" description="Disordered" evidence="1">
    <location>
        <begin position="38"/>
        <end position="77"/>
    </location>
</feature>
<comment type="caution">
    <text evidence="2">The sequence shown here is derived from an EMBL/GenBank/DDBJ whole genome shotgun (WGS) entry which is preliminary data.</text>
</comment>
<accession>A0AAN7WHA6</accession>
<dbReference type="EMBL" id="JAUZQC010000024">
    <property type="protein sequence ID" value="KAK5849211.1"/>
    <property type="molecule type" value="Genomic_DNA"/>
</dbReference>
<reference evidence="2 3" key="2">
    <citation type="journal article" date="2023" name="Mol. Biol. Evol.">
        <title>Genomics of Secondarily Temperate Adaptation in the Only Non-Antarctic Icefish.</title>
        <authorList>
            <person name="Rivera-Colon A.G."/>
            <person name="Rayamajhi N."/>
            <person name="Minhas B.F."/>
            <person name="Madrigal G."/>
            <person name="Bilyk K.T."/>
            <person name="Yoon V."/>
            <person name="Hune M."/>
            <person name="Gregory S."/>
            <person name="Cheng C.H.C."/>
            <person name="Catchen J.M."/>
        </authorList>
    </citation>
    <scope>NUCLEOTIDE SEQUENCE [LARGE SCALE GENOMIC DNA]</scope>
    <source>
        <strain evidence="2">JMC-PN-2008</strain>
    </source>
</reference>
<protein>
    <submittedName>
        <fullName evidence="2">Uncharacterized protein</fullName>
    </submittedName>
</protein>
<keyword evidence="3" id="KW-1185">Reference proteome</keyword>
<dbReference type="Proteomes" id="UP001346869">
    <property type="component" value="Unassembled WGS sequence"/>
</dbReference>
<evidence type="ECO:0000256" key="1">
    <source>
        <dbReference type="SAM" id="MobiDB-lite"/>
    </source>
</evidence>
<feature type="compositionally biased region" description="Pro residues" evidence="1">
    <location>
        <begin position="44"/>
        <end position="63"/>
    </location>
</feature>
<name>A0AAN7WHA6_ELEMC</name>
<organism evidence="2 3">
    <name type="scientific">Eleginops maclovinus</name>
    <name type="common">Patagonian blennie</name>
    <name type="synonym">Eleginus maclovinus</name>
    <dbReference type="NCBI Taxonomy" id="56733"/>
    <lineage>
        <taxon>Eukaryota</taxon>
        <taxon>Metazoa</taxon>
        <taxon>Chordata</taxon>
        <taxon>Craniata</taxon>
        <taxon>Vertebrata</taxon>
        <taxon>Euteleostomi</taxon>
        <taxon>Actinopterygii</taxon>
        <taxon>Neopterygii</taxon>
        <taxon>Teleostei</taxon>
        <taxon>Neoteleostei</taxon>
        <taxon>Acanthomorphata</taxon>
        <taxon>Eupercaria</taxon>
        <taxon>Perciformes</taxon>
        <taxon>Notothenioidei</taxon>
        <taxon>Eleginopidae</taxon>
        <taxon>Eleginops</taxon>
    </lineage>
</organism>
<dbReference type="AlphaFoldDB" id="A0AAN7WHA6"/>
<evidence type="ECO:0000313" key="3">
    <source>
        <dbReference type="Proteomes" id="UP001346869"/>
    </source>
</evidence>
<gene>
    <name evidence="2" type="ORF">PBY51_008870</name>
</gene>